<keyword evidence="2" id="KW-1133">Transmembrane helix</keyword>
<accession>A0A0N4YJR8</accession>
<keyword evidence="4" id="KW-1185">Reference proteome</keyword>
<evidence type="ECO:0000313" key="4">
    <source>
        <dbReference type="Proteomes" id="UP000271162"/>
    </source>
</evidence>
<keyword evidence="2" id="KW-0812">Transmembrane</keyword>
<keyword evidence="2" id="KW-0472">Membrane</keyword>
<reference evidence="5" key="1">
    <citation type="submission" date="2017-02" db="UniProtKB">
        <authorList>
            <consortium name="WormBaseParasite"/>
        </authorList>
    </citation>
    <scope>IDENTIFICATION</scope>
</reference>
<protein>
    <submittedName>
        <fullName evidence="3 5">Uncharacterized protein</fullName>
    </submittedName>
</protein>
<dbReference type="Proteomes" id="UP000271162">
    <property type="component" value="Unassembled WGS sequence"/>
</dbReference>
<evidence type="ECO:0000313" key="5">
    <source>
        <dbReference type="WBParaSite" id="NBR_0001722601-mRNA-1"/>
    </source>
</evidence>
<feature type="region of interest" description="Disordered" evidence="1">
    <location>
        <begin position="94"/>
        <end position="148"/>
    </location>
</feature>
<reference evidence="3 4" key="2">
    <citation type="submission" date="2018-11" db="EMBL/GenBank/DDBJ databases">
        <authorList>
            <consortium name="Pathogen Informatics"/>
        </authorList>
    </citation>
    <scope>NUCLEOTIDE SEQUENCE [LARGE SCALE GENOMIC DNA]</scope>
</reference>
<sequence>MSYFPLEGHVPLRKISSMELRDTRRHRRSDGKNDDKSSDGEQNKNNNNSNFPFWTLLLVPLIVILIIAIVCFALTKRSYNKAVKKMEELQKREQELSKREGAGATSSARDNEAPGSGYTGFGSETNGKRPREGGMGSIMRDPDMDPSVIPEKAQVSRMIYSRQRWRTVDRVPSDMSFEIPSETAPV</sequence>
<feature type="transmembrane region" description="Helical" evidence="2">
    <location>
        <begin position="53"/>
        <end position="75"/>
    </location>
</feature>
<dbReference type="WBParaSite" id="NBR_0001722601-mRNA-1">
    <property type="protein sequence ID" value="NBR_0001722601-mRNA-1"/>
    <property type="gene ID" value="NBR_0001722601"/>
</dbReference>
<evidence type="ECO:0000256" key="1">
    <source>
        <dbReference type="SAM" id="MobiDB-lite"/>
    </source>
</evidence>
<feature type="compositionally biased region" description="Basic and acidic residues" evidence="1">
    <location>
        <begin position="30"/>
        <end position="42"/>
    </location>
</feature>
<evidence type="ECO:0000256" key="2">
    <source>
        <dbReference type="SAM" id="Phobius"/>
    </source>
</evidence>
<dbReference type="EMBL" id="UYSL01022625">
    <property type="protein sequence ID" value="VDL80840.1"/>
    <property type="molecule type" value="Genomic_DNA"/>
</dbReference>
<dbReference type="AlphaFoldDB" id="A0A0N4YJR8"/>
<gene>
    <name evidence="3" type="ORF">NBR_LOCUS17227</name>
</gene>
<name>A0A0N4YJR8_NIPBR</name>
<proteinExistence type="predicted"/>
<evidence type="ECO:0000313" key="3">
    <source>
        <dbReference type="EMBL" id="VDL80840.1"/>
    </source>
</evidence>
<feature type="region of interest" description="Disordered" evidence="1">
    <location>
        <begin position="16"/>
        <end position="46"/>
    </location>
</feature>
<organism evidence="5">
    <name type="scientific">Nippostrongylus brasiliensis</name>
    <name type="common">Rat hookworm</name>
    <dbReference type="NCBI Taxonomy" id="27835"/>
    <lineage>
        <taxon>Eukaryota</taxon>
        <taxon>Metazoa</taxon>
        <taxon>Ecdysozoa</taxon>
        <taxon>Nematoda</taxon>
        <taxon>Chromadorea</taxon>
        <taxon>Rhabditida</taxon>
        <taxon>Rhabditina</taxon>
        <taxon>Rhabditomorpha</taxon>
        <taxon>Strongyloidea</taxon>
        <taxon>Heligmosomidae</taxon>
        <taxon>Nippostrongylus</taxon>
    </lineage>
</organism>